<dbReference type="Proteomes" id="UP000598775">
    <property type="component" value="Unassembled WGS sequence"/>
</dbReference>
<dbReference type="GO" id="GO:0004657">
    <property type="term" value="F:proline dehydrogenase activity"/>
    <property type="evidence" value="ECO:0007669"/>
    <property type="project" value="UniProtKB-ARBA"/>
</dbReference>
<accession>A0A917EZ96</accession>
<gene>
    <name evidence="3" type="primary">putB</name>
    <name evidence="3" type="ORF">GCM10011399_27700</name>
</gene>
<name>A0A917EZ96_9MICO</name>
<dbReference type="Gene3D" id="3.20.20.220">
    <property type="match status" value="1"/>
</dbReference>
<dbReference type="Pfam" id="PF01619">
    <property type="entry name" value="Pro_dh"/>
    <property type="match status" value="1"/>
</dbReference>
<sequence length="320" mass="34193">MISDDDARRASTTLKRWALDEELKEGALASPMFRALAARVARRYISGDSADDAIEAARAVVTRGHNVSIEFVGESVRDASAAEAATKAFVEVATAIADTGLPSTVSFDLTHIGALIDVELAEANARRIADALPVDALPAGGTTLMVSAEGSDRTDMVLDLYERLAADVPGIGITLQASLHRTPGDLDRVLRLPGTIRLVKGAFLESASTAHARGSAELTAAYLQLARTALAAGHALNLASHDPDLVQALIAEHGDDLRRDSVQFEMRSGLGTTLLDGLNAEGYNTREYVLFGTEWWLYVLNRIAEHPERLILALADLGEQ</sequence>
<dbReference type="InterPro" id="IPR029041">
    <property type="entry name" value="FAD-linked_oxidoreductase-like"/>
</dbReference>
<comment type="caution">
    <text evidence="3">The sequence shown here is derived from an EMBL/GenBank/DDBJ whole genome shotgun (WGS) entry which is preliminary data.</text>
</comment>
<dbReference type="InterPro" id="IPR002872">
    <property type="entry name" value="Proline_DH_dom"/>
</dbReference>
<dbReference type="SUPFAM" id="SSF51730">
    <property type="entry name" value="FAD-linked oxidoreductase"/>
    <property type="match status" value="1"/>
</dbReference>
<evidence type="ECO:0000313" key="3">
    <source>
        <dbReference type="EMBL" id="GGF33052.1"/>
    </source>
</evidence>
<dbReference type="AlphaFoldDB" id="A0A917EZ96"/>
<evidence type="ECO:0000313" key="4">
    <source>
        <dbReference type="Proteomes" id="UP000598775"/>
    </source>
</evidence>
<dbReference type="GO" id="GO:0006562">
    <property type="term" value="P:L-proline catabolic process"/>
    <property type="evidence" value="ECO:0007669"/>
    <property type="project" value="UniProtKB-ARBA"/>
</dbReference>
<evidence type="ECO:0000256" key="1">
    <source>
        <dbReference type="ARBA" id="ARBA00023002"/>
    </source>
</evidence>
<dbReference type="EMBL" id="BMGP01000005">
    <property type="protein sequence ID" value="GGF33052.1"/>
    <property type="molecule type" value="Genomic_DNA"/>
</dbReference>
<feature type="domain" description="Proline dehydrogenase" evidence="2">
    <location>
        <begin position="54"/>
        <end position="293"/>
    </location>
</feature>
<proteinExistence type="predicted"/>
<dbReference type="RefSeq" id="WP_229715320.1">
    <property type="nucleotide sequence ID" value="NZ_BMGP01000005.1"/>
</dbReference>
<keyword evidence="4" id="KW-1185">Reference proteome</keyword>
<keyword evidence="1" id="KW-0560">Oxidoreductase</keyword>
<organism evidence="3 4">
    <name type="scientific">Subtercola lobariae</name>
    <dbReference type="NCBI Taxonomy" id="1588641"/>
    <lineage>
        <taxon>Bacteria</taxon>
        <taxon>Bacillati</taxon>
        <taxon>Actinomycetota</taxon>
        <taxon>Actinomycetes</taxon>
        <taxon>Micrococcales</taxon>
        <taxon>Microbacteriaceae</taxon>
        <taxon>Subtercola</taxon>
    </lineage>
</organism>
<evidence type="ECO:0000259" key="2">
    <source>
        <dbReference type="Pfam" id="PF01619"/>
    </source>
</evidence>
<reference evidence="3 4" key="1">
    <citation type="journal article" date="2014" name="Int. J. Syst. Evol. Microbiol.">
        <title>Complete genome sequence of Corynebacterium casei LMG S-19264T (=DSM 44701T), isolated from a smear-ripened cheese.</title>
        <authorList>
            <consortium name="US DOE Joint Genome Institute (JGI-PGF)"/>
            <person name="Walter F."/>
            <person name="Albersmeier A."/>
            <person name="Kalinowski J."/>
            <person name="Ruckert C."/>
        </authorList>
    </citation>
    <scope>NUCLEOTIDE SEQUENCE [LARGE SCALE GENOMIC DNA]</scope>
    <source>
        <strain evidence="3 4">CGMCC 1.12976</strain>
    </source>
</reference>
<protein>
    <submittedName>
        <fullName evidence="3">Proline dehydrogenase 2</fullName>
    </submittedName>
</protein>